<proteinExistence type="predicted"/>
<keyword evidence="2" id="KW-1185">Reference proteome</keyword>
<feature type="non-terminal residue" evidence="1">
    <location>
        <position position="1"/>
    </location>
</feature>
<dbReference type="EMBL" id="JAHRHJ020003664">
    <property type="protein sequence ID" value="KAH9291363.1"/>
    <property type="molecule type" value="Genomic_DNA"/>
</dbReference>
<feature type="non-terminal residue" evidence="1">
    <location>
        <position position="82"/>
    </location>
</feature>
<protein>
    <submittedName>
        <fullName evidence="1">Uncharacterized protein</fullName>
    </submittedName>
</protein>
<evidence type="ECO:0000313" key="1">
    <source>
        <dbReference type="EMBL" id="KAH9291363.1"/>
    </source>
</evidence>
<dbReference type="AlphaFoldDB" id="A0AA38C7Y8"/>
<comment type="caution">
    <text evidence="1">The sequence shown here is derived from an EMBL/GenBank/DDBJ whole genome shotgun (WGS) entry which is preliminary data.</text>
</comment>
<accession>A0AA38C7Y8</accession>
<sequence>IAPTPTDIDFSVFESVLALDAHTPMKLITAFSSTSVPITIPHVMYPISAQLHGFFEKHTTAFSSRMLRSMGVTSGVIDRHSQ</sequence>
<organism evidence="1 2">
    <name type="scientific">Taxus chinensis</name>
    <name type="common">Chinese yew</name>
    <name type="synonym">Taxus wallichiana var. chinensis</name>
    <dbReference type="NCBI Taxonomy" id="29808"/>
    <lineage>
        <taxon>Eukaryota</taxon>
        <taxon>Viridiplantae</taxon>
        <taxon>Streptophyta</taxon>
        <taxon>Embryophyta</taxon>
        <taxon>Tracheophyta</taxon>
        <taxon>Spermatophyta</taxon>
        <taxon>Pinopsida</taxon>
        <taxon>Pinidae</taxon>
        <taxon>Conifers II</taxon>
        <taxon>Cupressales</taxon>
        <taxon>Taxaceae</taxon>
        <taxon>Taxus</taxon>
    </lineage>
</organism>
<name>A0AA38C7Y8_TAXCH</name>
<gene>
    <name evidence="1" type="ORF">KI387_043448</name>
</gene>
<evidence type="ECO:0000313" key="2">
    <source>
        <dbReference type="Proteomes" id="UP000824469"/>
    </source>
</evidence>
<dbReference type="Proteomes" id="UP000824469">
    <property type="component" value="Unassembled WGS sequence"/>
</dbReference>
<reference evidence="1 2" key="1">
    <citation type="journal article" date="2021" name="Nat. Plants">
        <title>The Taxus genome provides insights into paclitaxel biosynthesis.</title>
        <authorList>
            <person name="Xiong X."/>
            <person name="Gou J."/>
            <person name="Liao Q."/>
            <person name="Li Y."/>
            <person name="Zhou Q."/>
            <person name="Bi G."/>
            <person name="Li C."/>
            <person name="Du R."/>
            <person name="Wang X."/>
            <person name="Sun T."/>
            <person name="Guo L."/>
            <person name="Liang H."/>
            <person name="Lu P."/>
            <person name="Wu Y."/>
            <person name="Zhang Z."/>
            <person name="Ro D.K."/>
            <person name="Shang Y."/>
            <person name="Huang S."/>
            <person name="Yan J."/>
        </authorList>
    </citation>
    <scope>NUCLEOTIDE SEQUENCE [LARGE SCALE GENOMIC DNA]</scope>
    <source>
        <strain evidence="1">Ta-2019</strain>
    </source>
</reference>